<dbReference type="Proteomes" id="UP000078507">
    <property type="component" value="Unassembled WGS sequence"/>
</dbReference>
<evidence type="ECO:0000313" key="1">
    <source>
        <dbReference type="EMBL" id="OAP49485.1"/>
    </source>
</evidence>
<dbReference type="AlphaFoldDB" id="A0A178YRU9"/>
<name>A0A178YRU9_SINSA</name>
<gene>
    <name evidence="1" type="ORF">ATB98_16500</name>
</gene>
<protein>
    <recommendedName>
        <fullName evidence="3">Anti-sigma factor NepR domain-containing protein</fullName>
    </recommendedName>
</protein>
<dbReference type="EMBL" id="LNQB01000054">
    <property type="protein sequence ID" value="OAP49485.1"/>
    <property type="molecule type" value="Genomic_DNA"/>
</dbReference>
<evidence type="ECO:0000313" key="2">
    <source>
        <dbReference type="Proteomes" id="UP000078507"/>
    </source>
</evidence>
<accession>A0A178YRU9</accession>
<comment type="caution">
    <text evidence="1">The sequence shown here is derived from an EMBL/GenBank/DDBJ whole genome shotgun (WGS) entry which is preliminary data.</text>
</comment>
<reference evidence="1 2" key="1">
    <citation type="submission" date="2015-11" db="EMBL/GenBank/DDBJ databases">
        <title>Ensifer anhuiense sp. nov., an effective nitrogen fixation bacterium with Glycine soja.</title>
        <authorList>
            <person name="Yan H."/>
            <person name="Chen W."/>
        </authorList>
    </citation>
    <scope>NUCLEOTIDE SEQUENCE [LARGE SCALE GENOMIC DNA]</scope>
    <source>
        <strain evidence="1 2">LMG 7837</strain>
    </source>
</reference>
<proteinExistence type="predicted"/>
<keyword evidence="2" id="KW-1185">Reference proteome</keyword>
<evidence type="ECO:0008006" key="3">
    <source>
        <dbReference type="Google" id="ProtNLM"/>
    </source>
</evidence>
<sequence>MRSRHRSIFLLPHLCDVRGFHLTAKCSKDGRMSDTKAPANPDADETLDRQIALLMEEVRRETVPSRLLELARKLQKALDDRKG</sequence>
<organism evidence="1 2">
    <name type="scientific">Sinorhizobium saheli</name>
    <dbReference type="NCBI Taxonomy" id="36856"/>
    <lineage>
        <taxon>Bacteria</taxon>
        <taxon>Pseudomonadati</taxon>
        <taxon>Pseudomonadota</taxon>
        <taxon>Alphaproteobacteria</taxon>
        <taxon>Hyphomicrobiales</taxon>
        <taxon>Rhizobiaceae</taxon>
        <taxon>Sinorhizobium/Ensifer group</taxon>
        <taxon>Sinorhizobium</taxon>
    </lineage>
</organism>